<dbReference type="WBParaSite" id="RSKR_0000945300.1">
    <property type="protein sequence ID" value="RSKR_0000945300.1"/>
    <property type="gene ID" value="RSKR_0000945300"/>
</dbReference>
<organism evidence="1 2">
    <name type="scientific">Rhabditophanes sp. KR3021</name>
    <dbReference type="NCBI Taxonomy" id="114890"/>
    <lineage>
        <taxon>Eukaryota</taxon>
        <taxon>Metazoa</taxon>
        <taxon>Ecdysozoa</taxon>
        <taxon>Nematoda</taxon>
        <taxon>Chromadorea</taxon>
        <taxon>Rhabditida</taxon>
        <taxon>Tylenchina</taxon>
        <taxon>Panagrolaimomorpha</taxon>
        <taxon>Strongyloidoidea</taxon>
        <taxon>Alloionematidae</taxon>
        <taxon>Rhabditophanes</taxon>
    </lineage>
</organism>
<dbReference type="Proteomes" id="UP000095286">
    <property type="component" value="Unplaced"/>
</dbReference>
<sequence>MQLLFTIVFISTIATIIEGQAVGPCILNTCPDGHNCKGDNLCYAGGSSGGVSAVISPSVAIIQPTGNGLSCLPDISSFCKAKLCSNRAYKAINQNNCATTCCGLLP</sequence>
<accession>A0AC35UAK7</accession>
<proteinExistence type="predicted"/>
<name>A0AC35UAK7_9BILA</name>
<evidence type="ECO:0000313" key="2">
    <source>
        <dbReference type="WBParaSite" id="RSKR_0000945300.1"/>
    </source>
</evidence>
<evidence type="ECO:0000313" key="1">
    <source>
        <dbReference type="Proteomes" id="UP000095286"/>
    </source>
</evidence>
<reference evidence="2" key="1">
    <citation type="submission" date="2016-11" db="UniProtKB">
        <authorList>
            <consortium name="WormBaseParasite"/>
        </authorList>
    </citation>
    <scope>IDENTIFICATION</scope>
    <source>
        <strain evidence="2">KR3021</strain>
    </source>
</reference>
<protein>
    <submittedName>
        <fullName evidence="2">CC domain-containing protein</fullName>
    </submittedName>
</protein>